<reference evidence="1" key="1">
    <citation type="journal article" date="2015" name="Nature">
        <title>Complex archaea that bridge the gap between prokaryotes and eukaryotes.</title>
        <authorList>
            <person name="Spang A."/>
            <person name="Saw J.H."/>
            <person name="Jorgensen S.L."/>
            <person name="Zaremba-Niedzwiedzka K."/>
            <person name="Martijn J."/>
            <person name="Lind A.E."/>
            <person name="van Eijk R."/>
            <person name="Schleper C."/>
            <person name="Guy L."/>
            <person name="Ettema T.J."/>
        </authorList>
    </citation>
    <scope>NUCLEOTIDE SEQUENCE</scope>
</reference>
<name>A0A0F9IAI1_9ZZZZ</name>
<protein>
    <submittedName>
        <fullName evidence="1">Uncharacterized protein</fullName>
    </submittedName>
</protein>
<organism evidence="1">
    <name type="scientific">marine sediment metagenome</name>
    <dbReference type="NCBI Taxonomy" id="412755"/>
    <lineage>
        <taxon>unclassified sequences</taxon>
        <taxon>metagenomes</taxon>
        <taxon>ecological metagenomes</taxon>
    </lineage>
</organism>
<proteinExistence type="predicted"/>
<dbReference type="EMBL" id="LAZR01019913">
    <property type="protein sequence ID" value="KKL90795.1"/>
    <property type="molecule type" value="Genomic_DNA"/>
</dbReference>
<accession>A0A0F9IAI1</accession>
<sequence>MATRPTPGGSDETWGTELNAHLEVSLASDGKIKDGAVLEAATQSGDSDRTVADKAYVDTKATVAFPGSSIAHGAVGSGSIFELVDMSSIVGSNAALISMWVTVTGGDNVWNAAFQGGDESLSFTAIVGSVDMTSSSVWFVNSNTTPGTLLTLTVNSAGKFKMACNDTTPQFTFKVLSYIKA</sequence>
<dbReference type="AlphaFoldDB" id="A0A0F9IAI1"/>
<gene>
    <name evidence="1" type="ORF">LCGC14_1901130</name>
</gene>
<evidence type="ECO:0000313" key="1">
    <source>
        <dbReference type="EMBL" id="KKL90795.1"/>
    </source>
</evidence>
<comment type="caution">
    <text evidence="1">The sequence shown here is derived from an EMBL/GenBank/DDBJ whole genome shotgun (WGS) entry which is preliminary data.</text>
</comment>